<organism evidence="1 2">
    <name type="scientific">Eumeta variegata</name>
    <name type="common">Bagworm moth</name>
    <name type="synonym">Eumeta japonica</name>
    <dbReference type="NCBI Taxonomy" id="151549"/>
    <lineage>
        <taxon>Eukaryota</taxon>
        <taxon>Metazoa</taxon>
        <taxon>Ecdysozoa</taxon>
        <taxon>Arthropoda</taxon>
        <taxon>Hexapoda</taxon>
        <taxon>Insecta</taxon>
        <taxon>Pterygota</taxon>
        <taxon>Neoptera</taxon>
        <taxon>Endopterygota</taxon>
        <taxon>Lepidoptera</taxon>
        <taxon>Glossata</taxon>
        <taxon>Ditrysia</taxon>
        <taxon>Tineoidea</taxon>
        <taxon>Psychidae</taxon>
        <taxon>Oiketicinae</taxon>
        <taxon>Eumeta</taxon>
    </lineage>
</organism>
<evidence type="ECO:0000313" key="2">
    <source>
        <dbReference type="Proteomes" id="UP000299102"/>
    </source>
</evidence>
<gene>
    <name evidence="1" type="ORF">EVAR_60331_1</name>
</gene>
<evidence type="ECO:0000313" key="1">
    <source>
        <dbReference type="EMBL" id="GBP83632.1"/>
    </source>
</evidence>
<keyword evidence="2" id="KW-1185">Reference proteome</keyword>
<accession>A0A4C1Z8I7</accession>
<comment type="caution">
    <text evidence="1">The sequence shown here is derived from an EMBL/GenBank/DDBJ whole genome shotgun (WGS) entry which is preliminary data.</text>
</comment>
<dbReference type="AlphaFoldDB" id="A0A4C1Z8I7"/>
<proteinExistence type="predicted"/>
<sequence>MVWRVNRFSDFFIEFSTGKRAYGSLKSRRSSPPMNTYQPQRFTSVLLTSWVEIGYPIDREWVRKGESPLPTADETSKKKRKNGQSRTEKVWFFTMITSDHNHLSHHSENNLKVWLGSGSFILNSIECLWEVSTVLAHLELRYNSKRGCHHRGFTGRGGVSLSIIHVVDSAAG</sequence>
<name>A0A4C1Z8I7_EUMVA</name>
<protein>
    <submittedName>
        <fullName evidence="1">Uncharacterized protein</fullName>
    </submittedName>
</protein>
<dbReference type="EMBL" id="BGZK01001630">
    <property type="protein sequence ID" value="GBP83632.1"/>
    <property type="molecule type" value="Genomic_DNA"/>
</dbReference>
<reference evidence="1 2" key="1">
    <citation type="journal article" date="2019" name="Commun. Biol.">
        <title>The bagworm genome reveals a unique fibroin gene that provides high tensile strength.</title>
        <authorList>
            <person name="Kono N."/>
            <person name="Nakamura H."/>
            <person name="Ohtoshi R."/>
            <person name="Tomita M."/>
            <person name="Numata K."/>
            <person name="Arakawa K."/>
        </authorList>
    </citation>
    <scope>NUCLEOTIDE SEQUENCE [LARGE SCALE GENOMIC DNA]</scope>
</reference>
<dbReference type="Proteomes" id="UP000299102">
    <property type="component" value="Unassembled WGS sequence"/>
</dbReference>